<reference evidence="2 3" key="1">
    <citation type="journal article" date="2015" name="Nature">
        <title>rRNA introns, odd ribosomes, and small enigmatic genomes across a large radiation of phyla.</title>
        <authorList>
            <person name="Brown C.T."/>
            <person name="Hug L.A."/>
            <person name="Thomas B.C."/>
            <person name="Sharon I."/>
            <person name="Castelle C.J."/>
            <person name="Singh A."/>
            <person name="Wilkins M.J."/>
            <person name="Williams K.H."/>
            <person name="Banfield J.F."/>
        </authorList>
    </citation>
    <scope>NUCLEOTIDE SEQUENCE [LARGE SCALE GENOMIC DNA]</scope>
</reference>
<dbReference type="PANTHER" id="PTHR40278">
    <property type="entry name" value="DNA UTILIZATION PROTEIN HOFN"/>
    <property type="match status" value="1"/>
</dbReference>
<dbReference type="InterPro" id="IPR052534">
    <property type="entry name" value="Extracell_DNA_Util/SecSys_Comp"/>
</dbReference>
<dbReference type="Pfam" id="PF05137">
    <property type="entry name" value="PilN"/>
    <property type="match status" value="1"/>
</dbReference>
<keyword evidence="1" id="KW-0812">Transmembrane</keyword>
<organism evidence="2 3">
    <name type="scientific">Berkelbacteria bacterium GW2011_GWA1_36_9</name>
    <dbReference type="NCBI Taxonomy" id="1618331"/>
    <lineage>
        <taxon>Bacteria</taxon>
        <taxon>Candidatus Berkelbacteria</taxon>
    </lineage>
</organism>
<proteinExistence type="predicted"/>
<dbReference type="InterPro" id="IPR007813">
    <property type="entry name" value="PilN"/>
</dbReference>
<protein>
    <recommendedName>
        <fullName evidence="4">Fimbrial assembly family protein</fullName>
    </recommendedName>
</protein>
<dbReference type="PANTHER" id="PTHR40278:SF1">
    <property type="entry name" value="DNA UTILIZATION PROTEIN HOFN"/>
    <property type="match status" value="1"/>
</dbReference>
<gene>
    <name evidence="2" type="ORF">US31_C0006G0038</name>
</gene>
<evidence type="ECO:0000313" key="2">
    <source>
        <dbReference type="EMBL" id="KKQ18307.1"/>
    </source>
</evidence>
<comment type="caution">
    <text evidence="2">The sequence shown here is derived from an EMBL/GenBank/DDBJ whole genome shotgun (WGS) entry which is preliminary data.</text>
</comment>
<evidence type="ECO:0008006" key="4">
    <source>
        <dbReference type="Google" id="ProtNLM"/>
    </source>
</evidence>
<feature type="transmembrane region" description="Helical" evidence="1">
    <location>
        <begin position="21"/>
        <end position="41"/>
    </location>
</feature>
<evidence type="ECO:0000313" key="3">
    <source>
        <dbReference type="Proteomes" id="UP000034508"/>
    </source>
</evidence>
<keyword evidence="1" id="KW-0472">Membrane</keyword>
<dbReference type="AlphaFoldDB" id="A0A0G0FKL8"/>
<accession>A0A0G0FKL8</accession>
<sequence length="190" mass="21517">MININLLPPELKMQRITAKRNASLVSICVVLVLVVAILGIISRSLESTVETTLLSSKNNIEKDSNQINQYQDLQDMALFINDRWQTTQDIEKKHVYWSQVLQELSNCAPTNVQFESLIANSSKSPNFIIAGNTTTEREIIKFKDKLEASPFFKNVAFKSSSLSTDQTTTNQKLKFTLEFDLEQNKAEAVQ</sequence>
<keyword evidence="1" id="KW-1133">Transmembrane helix</keyword>
<dbReference type="Proteomes" id="UP000034508">
    <property type="component" value="Unassembled WGS sequence"/>
</dbReference>
<name>A0A0G0FKL8_9BACT</name>
<evidence type="ECO:0000256" key="1">
    <source>
        <dbReference type="SAM" id="Phobius"/>
    </source>
</evidence>
<dbReference type="EMBL" id="LBSM01000006">
    <property type="protein sequence ID" value="KKQ18307.1"/>
    <property type="molecule type" value="Genomic_DNA"/>
</dbReference>